<dbReference type="PANTHER" id="PTHR31836:SF28">
    <property type="entry name" value="SRCR DOMAIN-CONTAINING PROTEIN-RELATED"/>
    <property type="match status" value="1"/>
</dbReference>
<dbReference type="Gene3D" id="2.40.40.10">
    <property type="entry name" value="RlpA-like domain"/>
    <property type="match status" value="1"/>
</dbReference>
<evidence type="ECO:0000256" key="1">
    <source>
        <dbReference type="ARBA" id="ARBA00022729"/>
    </source>
</evidence>
<keyword evidence="4" id="KW-1185">Reference proteome</keyword>
<protein>
    <submittedName>
        <fullName evidence="3">MRSP1/expansin-like protein</fullName>
    </submittedName>
</protein>
<sequence length="135" mass="14268">MFSSIKEIVFIITLGTSAMFASALPAEANTNVARSTSGDFTHYSPGLGACGQVHGDGDAIVAISKDIFGNDANPNNSPQCNRRIRAYYNGKSAEVTVVDKCMGCAAGDLDFSPSVFRALVGATDIGRVRGTWDWI</sequence>
<evidence type="ECO:0000313" key="3">
    <source>
        <dbReference type="EMBL" id="KAK4208847.1"/>
    </source>
</evidence>
<organism evidence="3 4">
    <name type="scientific">Rhypophila decipiens</name>
    <dbReference type="NCBI Taxonomy" id="261697"/>
    <lineage>
        <taxon>Eukaryota</taxon>
        <taxon>Fungi</taxon>
        <taxon>Dikarya</taxon>
        <taxon>Ascomycota</taxon>
        <taxon>Pezizomycotina</taxon>
        <taxon>Sordariomycetes</taxon>
        <taxon>Sordariomycetidae</taxon>
        <taxon>Sordariales</taxon>
        <taxon>Naviculisporaceae</taxon>
        <taxon>Rhypophila</taxon>
    </lineage>
</organism>
<feature type="signal peptide" evidence="2">
    <location>
        <begin position="1"/>
        <end position="23"/>
    </location>
</feature>
<comment type="caution">
    <text evidence="3">The sequence shown here is derived from an EMBL/GenBank/DDBJ whole genome shotgun (WGS) entry which is preliminary data.</text>
</comment>
<feature type="chain" id="PRO_5042870865" evidence="2">
    <location>
        <begin position="24"/>
        <end position="135"/>
    </location>
</feature>
<evidence type="ECO:0000313" key="4">
    <source>
        <dbReference type="Proteomes" id="UP001301769"/>
    </source>
</evidence>
<dbReference type="SUPFAM" id="SSF50685">
    <property type="entry name" value="Barwin-like endoglucanases"/>
    <property type="match status" value="1"/>
</dbReference>
<reference evidence="3" key="2">
    <citation type="submission" date="2023-05" db="EMBL/GenBank/DDBJ databases">
        <authorList>
            <consortium name="Lawrence Berkeley National Laboratory"/>
            <person name="Steindorff A."/>
            <person name="Hensen N."/>
            <person name="Bonometti L."/>
            <person name="Westerberg I."/>
            <person name="Brannstrom I.O."/>
            <person name="Guillou S."/>
            <person name="Cros-Aarteil S."/>
            <person name="Calhoun S."/>
            <person name="Haridas S."/>
            <person name="Kuo A."/>
            <person name="Mondo S."/>
            <person name="Pangilinan J."/>
            <person name="Riley R."/>
            <person name="Labutti K."/>
            <person name="Andreopoulos B."/>
            <person name="Lipzen A."/>
            <person name="Chen C."/>
            <person name="Yanf M."/>
            <person name="Daum C."/>
            <person name="Ng V."/>
            <person name="Clum A."/>
            <person name="Ohm R."/>
            <person name="Martin F."/>
            <person name="Silar P."/>
            <person name="Natvig D."/>
            <person name="Lalanne C."/>
            <person name="Gautier V."/>
            <person name="Ament-Velasquez S.L."/>
            <person name="Kruys A."/>
            <person name="Hutchinson M.I."/>
            <person name="Powell A.J."/>
            <person name="Barry K."/>
            <person name="Miller A.N."/>
            <person name="Grigoriev I.V."/>
            <person name="Debuchy R."/>
            <person name="Gladieux P."/>
            <person name="Thoren M.H."/>
            <person name="Johannesson H."/>
        </authorList>
    </citation>
    <scope>NUCLEOTIDE SEQUENCE</scope>
    <source>
        <strain evidence="3">PSN293</strain>
    </source>
</reference>
<dbReference type="InterPro" id="IPR051477">
    <property type="entry name" value="Expansin_CellWall"/>
</dbReference>
<name>A0AAN6Y2C9_9PEZI</name>
<dbReference type="InterPro" id="IPR036908">
    <property type="entry name" value="RlpA-like_sf"/>
</dbReference>
<reference evidence="3" key="1">
    <citation type="journal article" date="2023" name="Mol. Phylogenet. Evol.">
        <title>Genome-scale phylogeny and comparative genomics of the fungal order Sordariales.</title>
        <authorList>
            <person name="Hensen N."/>
            <person name="Bonometti L."/>
            <person name="Westerberg I."/>
            <person name="Brannstrom I.O."/>
            <person name="Guillou S."/>
            <person name="Cros-Aarteil S."/>
            <person name="Calhoun S."/>
            <person name="Haridas S."/>
            <person name="Kuo A."/>
            <person name="Mondo S."/>
            <person name="Pangilinan J."/>
            <person name="Riley R."/>
            <person name="LaButti K."/>
            <person name="Andreopoulos B."/>
            <person name="Lipzen A."/>
            <person name="Chen C."/>
            <person name="Yan M."/>
            <person name="Daum C."/>
            <person name="Ng V."/>
            <person name="Clum A."/>
            <person name="Steindorff A."/>
            <person name="Ohm R.A."/>
            <person name="Martin F."/>
            <person name="Silar P."/>
            <person name="Natvig D.O."/>
            <person name="Lalanne C."/>
            <person name="Gautier V."/>
            <person name="Ament-Velasquez S.L."/>
            <person name="Kruys A."/>
            <person name="Hutchinson M.I."/>
            <person name="Powell A.J."/>
            <person name="Barry K."/>
            <person name="Miller A.N."/>
            <person name="Grigoriev I.V."/>
            <person name="Debuchy R."/>
            <person name="Gladieux P."/>
            <person name="Hiltunen Thoren M."/>
            <person name="Johannesson H."/>
        </authorList>
    </citation>
    <scope>NUCLEOTIDE SEQUENCE</scope>
    <source>
        <strain evidence="3">PSN293</strain>
    </source>
</reference>
<proteinExistence type="predicted"/>
<dbReference type="PANTHER" id="PTHR31836">
    <property type="match status" value="1"/>
</dbReference>
<dbReference type="EMBL" id="MU858226">
    <property type="protein sequence ID" value="KAK4208847.1"/>
    <property type="molecule type" value="Genomic_DNA"/>
</dbReference>
<evidence type="ECO:0000256" key="2">
    <source>
        <dbReference type="SAM" id="SignalP"/>
    </source>
</evidence>
<accession>A0AAN6Y2C9</accession>
<gene>
    <name evidence="3" type="ORF">QBC37DRAFT_443686</name>
</gene>
<keyword evidence="1 2" id="KW-0732">Signal</keyword>
<dbReference type="Proteomes" id="UP001301769">
    <property type="component" value="Unassembled WGS sequence"/>
</dbReference>
<dbReference type="CDD" id="cd22191">
    <property type="entry name" value="DPBB_RlpA_EXP_N-like"/>
    <property type="match status" value="1"/>
</dbReference>
<dbReference type="AlphaFoldDB" id="A0AAN6Y2C9"/>